<organism evidence="1 2">
    <name type="scientific">Paraburkholderia strydomiana</name>
    <dbReference type="NCBI Taxonomy" id="1245417"/>
    <lineage>
        <taxon>Bacteria</taxon>
        <taxon>Pseudomonadati</taxon>
        <taxon>Pseudomonadota</taxon>
        <taxon>Betaproteobacteria</taxon>
        <taxon>Burkholderiales</taxon>
        <taxon>Burkholderiaceae</taxon>
        <taxon>Paraburkholderia</taxon>
    </lineage>
</organism>
<reference evidence="1 2" key="1">
    <citation type="journal article" date="2024" name="Chem. Sci.">
        <title>Discovery of megapolipeptins by genome mining of a Burkholderiales bacteria collection.</title>
        <authorList>
            <person name="Paulo B.S."/>
            <person name="Recchia M.J.J."/>
            <person name="Lee S."/>
            <person name="Fergusson C.H."/>
            <person name="Romanowski S.B."/>
            <person name="Hernandez A."/>
            <person name="Krull N."/>
            <person name="Liu D.Y."/>
            <person name="Cavanagh H."/>
            <person name="Bos A."/>
            <person name="Gray C.A."/>
            <person name="Murphy B.T."/>
            <person name="Linington R.G."/>
            <person name="Eustaquio A.S."/>
        </authorList>
    </citation>
    <scope>NUCLEOTIDE SEQUENCE [LARGE SCALE GENOMIC DNA]</scope>
    <source>
        <strain evidence="1 2">RL17-379-BIB-C</strain>
    </source>
</reference>
<keyword evidence="2" id="KW-1185">Reference proteome</keyword>
<dbReference type="EMBL" id="JAQQDH010000003">
    <property type="protein sequence ID" value="MFM0444433.1"/>
    <property type="molecule type" value="Genomic_DNA"/>
</dbReference>
<comment type="caution">
    <text evidence="1">The sequence shown here is derived from an EMBL/GenBank/DDBJ whole genome shotgun (WGS) entry which is preliminary data.</text>
</comment>
<name>A0ABW9BZ08_9BURK</name>
<protein>
    <submittedName>
        <fullName evidence="1">Uncharacterized protein</fullName>
    </submittedName>
</protein>
<evidence type="ECO:0000313" key="2">
    <source>
        <dbReference type="Proteomes" id="UP001629288"/>
    </source>
</evidence>
<accession>A0ABW9BZ08</accession>
<evidence type="ECO:0000313" key="1">
    <source>
        <dbReference type="EMBL" id="MFM0444433.1"/>
    </source>
</evidence>
<dbReference type="Proteomes" id="UP001629288">
    <property type="component" value="Unassembled WGS sequence"/>
</dbReference>
<sequence>MKTFVSASHVEGSARALRCWVAAGIGGWNWPLAKARRGSVTEEHVINAMNAATYI</sequence>
<dbReference type="RefSeq" id="WP_408129128.1">
    <property type="nucleotide sequence ID" value="NZ_JAQQCI010000021.1"/>
</dbReference>
<proteinExistence type="predicted"/>
<gene>
    <name evidence="1" type="ORF">PQR00_12650</name>
</gene>